<organism evidence="6 7">
    <name type="scientific">Aristophania vespae</name>
    <dbReference type="NCBI Taxonomy" id="2697033"/>
    <lineage>
        <taxon>Bacteria</taxon>
        <taxon>Pseudomonadati</taxon>
        <taxon>Pseudomonadota</taxon>
        <taxon>Alphaproteobacteria</taxon>
        <taxon>Acetobacterales</taxon>
        <taxon>Acetobacteraceae</taxon>
        <taxon>Aristophania</taxon>
    </lineage>
</organism>
<dbReference type="SMART" id="SM00563">
    <property type="entry name" value="PlsC"/>
    <property type="match status" value="1"/>
</dbReference>
<keyword evidence="4" id="KW-0812">Transmembrane</keyword>
<gene>
    <name evidence="6" type="ORF">GT348_05790</name>
</gene>
<evidence type="ECO:0000256" key="2">
    <source>
        <dbReference type="ARBA" id="ARBA00022679"/>
    </source>
</evidence>
<evidence type="ECO:0000259" key="5">
    <source>
        <dbReference type="SMART" id="SM00563"/>
    </source>
</evidence>
<proteinExistence type="predicted"/>
<name>A0A6P1NJG7_9PROT</name>
<feature type="transmembrane region" description="Helical" evidence="4">
    <location>
        <begin position="6"/>
        <end position="30"/>
    </location>
</feature>
<dbReference type="RefSeq" id="WP_160618897.1">
    <property type="nucleotide sequence ID" value="NZ_CP047652.1"/>
</dbReference>
<dbReference type="EMBL" id="CP047652">
    <property type="protein sequence ID" value="QHI95822.1"/>
    <property type="molecule type" value="Genomic_DNA"/>
</dbReference>
<dbReference type="GO" id="GO:0003841">
    <property type="term" value="F:1-acylglycerol-3-phosphate O-acyltransferase activity"/>
    <property type="evidence" value="ECO:0007669"/>
    <property type="project" value="TreeGrafter"/>
</dbReference>
<comment type="pathway">
    <text evidence="1">Lipid metabolism.</text>
</comment>
<keyword evidence="2 6" id="KW-0808">Transferase</keyword>
<dbReference type="SUPFAM" id="SSF69593">
    <property type="entry name" value="Glycerol-3-phosphate (1)-acyltransferase"/>
    <property type="match status" value="1"/>
</dbReference>
<keyword evidence="4" id="KW-1133">Transmembrane helix</keyword>
<dbReference type="KEGG" id="bomb:GT348_05790"/>
<dbReference type="GO" id="GO:0006654">
    <property type="term" value="P:phosphatidic acid biosynthetic process"/>
    <property type="evidence" value="ECO:0007669"/>
    <property type="project" value="TreeGrafter"/>
</dbReference>
<dbReference type="Pfam" id="PF01553">
    <property type="entry name" value="Acyltransferase"/>
    <property type="match status" value="1"/>
</dbReference>
<evidence type="ECO:0000313" key="7">
    <source>
        <dbReference type="Proteomes" id="UP000463975"/>
    </source>
</evidence>
<keyword evidence="4" id="KW-0472">Membrane</keyword>
<sequence length="246" mass="27483">MNLLRGVIFNLYLFCLTLTMGLGALPIRLLNRKTIALRYAKAWSRAVLWGLEHLCSITIEIRGKDHIPDGPVMIASQHQSFFDGFIWMNNVTLPAYIIKKELTLIPFVGPMLLLSGMIPVDRKGGSQALRDMMDNTATAQNQGRQIIIFPEGTRTKPGVKVPIQNGIVALARQSKGPIIPVVTNSGLFWPKSIWRKYSGTLIIAIGRPLPPAKGRDLIKHLDNAWDELCKINKITYESVDNSVDRN</sequence>
<evidence type="ECO:0000256" key="4">
    <source>
        <dbReference type="SAM" id="Phobius"/>
    </source>
</evidence>
<dbReference type="AlphaFoldDB" id="A0A6P1NJG7"/>
<dbReference type="PANTHER" id="PTHR10434">
    <property type="entry name" value="1-ACYL-SN-GLYCEROL-3-PHOSPHATE ACYLTRANSFERASE"/>
    <property type="match status" value="1"/>
</dbReference>
<keyword evidence="3 6" id="KW-0012">Acyltransferase</keyword>
<evidence type="ECO:0000256" key="1">
    <source>
        <dbReference type="ARBA" id="ARBA00005189"/>
    </source>
</evidence>
<dbReference type="Proteomes" id="UP000463975">
    <property type="component" value="Chromosome"/>
</dbReference>
<reference evidence="6 7" key="1">
    <citation type="submission" date="2020-01" db="EMBL/GenBank/DDBJ databases">
        <title>Genome sequencing of strain KACC 21507.</title>
        <authorList>
            <person name="Heo J."/>
            <person name="Kim S.-J."/>
            <person name="Kim J.-S."/>
            <person name="Hong S.-B."/>
            <person name="Kwon S.-W."/>
        </authorList>
    </citation>
    <scope>NUCLEOTIDE SEQUENCE [LARGE SCALE GENOMIC DNA]</scope>
    <source>
        <strain evidence="6 7">KACC 21507</strain>
    </source>
</reference>
<evidence type="ECO:0000313" key="6">
    <source>
        <dbReference type="EMBL" id="QHI95822.1"/>
    </source>
</evidence>
<dbReference type="InterPro" id="IPR002123">
    <property type="entry name" value="Plipid/glycerol_acylTrfase"/>
</dbReference>
<feature type="domain" description="Phospholipid/glycerol acyltransferase" evidence="5">
    <location>
        <begin position="72"/>
        <end position="186"/>
    </location>
</feature>
<dbReference type="PANTHER" id="PTHR10434:SF40">
    <property type="entry name" value="1-ACYL-SN-GLYCEROL-3-PHOSPHATE ACYLTRANSFERASE"/>
    <property type="match status" value="1"/>
</dbReference>
<keyword evidence="7" id="KW-1185">Reference proteome</keyword>
<dbReference type="CDD" id="cd07989">
    <property type="entry name" value="LPLAT_AGPAT-like"/>
    <property type="match status" value="1"/>
</dbReference>
<protein>
    <submittedName>
        <fullName evidence="6">1-acyl-sn-glycerol-3-phosphate acyltransferase</fullName>
    </submittedName>
</protein>
<evidence type="ECO:0000256" key="3">
    <source>
        <dbReference type="ARBA" id="ARBA00023315"/>
    </source>
</evidence>
<accession>A0A6P1NJG7</accession>